<sequence length="309" mass="33110">MTPESRSLLAALLERAREEIVEKATDWVIAAAVDLRGQRPREETRRLVAQVVSGNEAALLGEDPRPLNAFVDHVISLRAASEFHPSTVLRGLLSFRHVLEGLLRAHGGDGWAALDVLTAVDDVYHAAALRVADQYAAKLTETVQQRRRELEEELHRVAEAGQRALDEKLATIEAQRLDLARMASPVIRVWEGVLVVPLVGELHAERAALVGERVLAAISGGDEHAVLLDITGLTRVDASVAASLLRLGQAVRLLGAQGILVGVSGAVARTLVGLDVDLGVMPTFGSLADGLREALRPRKVGRAAGLRAS</sequence>
<dbReference type="InterPro" id="IPR051932">
    <property type="entry name" value="Bact_StressResp_Reg"/>
</dbReference>
<feature type="domain" description="STAS" evidence="2">
    <location>
        <begin position="183"/>
        <end position="294"/>
    </location>
</feature>
<evidence type="ECO:0000313" key="4">
    <source>
        <dbReference type="Proteomes" id="UP000067626"/>
    </source>
</evidence>
<protein>
    <recommendedName>
        <fullName evidence="2">STAS domain-containing protein</fullName>
    </recommendedName>
</protein>
<evidence type="ECO:0000313" key="3">
    <source>
        <dbReference type="EMBL" id="AKT43329.1"/>
    </source>
</evidence>
<dbReference type="OrthoDB" id="5491356at2"/>
<feature type="coiled-coil region" evidence="1">
    <location>
        <begin position="136"/>
        <end position="167"/>
    </location>
</feature>
<organism evidence="3 4">
    <name type="scientific">Chondromyces crocatus</name>
    <dbReference type="NCBI Taxonomy" id="52"/>
    <lineage>
        <taxon>Bacteria</taxon>
        <taxon>Pseudomonadati</taxon>
        <taxon>Myxococcota</taxon>
        <taxon>Polyangia</taxon>
        <taxon>Polyangiales</taxon>
        <taxon>Polyangiaceae</taxon>
        <taxon>Chondromyces</taxon>
    </lineage>
</organism>
<gene>
    <name evidence="3" type="ORF">CMC5_075610</name>
</gene>
<dbReference type="SUPFAM" id="SSF52091">
    <property type="entry name" value="SpoIIaa-like"/>
    <property type="match status" value="1"/>
</dbReference>
<keyword evidence="4" id="KW-1185">Reference proteome</keyword>
<reference evidence="3 4" key="1">
    <citation type="submission" date="2015-07" db="EMBL/GenBank/DDBJ databases">
        <title>Genome analysis of myxobacterium Chondromyces crocatus Cm c5 reveals a high potential for natural compound synthesis and the genetic basis for the loss of fruiting body formation.</title>
        <authorList>
            <person name="Zaburannyi N."/>
            <person name="Bunk B."/>
            <person name="Maier J."/>
            <person name="Overmann J."/>
            <person name="Mueller R."/>
        </authorList>
    </citation>
    <scope>NUCLEOTIDE SEQUENCE [LARGE SCALE GENOMIC DNA]</scope>
    <source>
        <strain evidence="3 4">Cm c5</strain>
    </source>
</reference>
<dbReference type="Proteomes" id="UP000067626">
    <property type="component" value="Chromosome"/>
</dbReference>
<dbReference type="Gene3D" id="3.30.750.24">
    <property type="entry name" value="STAS domain"/>
    <property type="match status" value="1"/>
</dbReference>
<name>A0A0K1ER78_CHOCO</name>
<dbReference type="STRING" id="52.CMC5_075610"/>
<evidence type="ECO:0000256" key="1">
    <source>
        <dbReference type="SAM" id="Coils"/>
    </source>
</evidence>
<accession>A0A0K1ER78</accession>
<dbReference type="PANTHER" id="PTHR33745:SF1">
    <property type="entry name" value="RSBT ANTAGONIST PROTEIN RSBS"/>
    <property type="match status" value="1"/>
</dbReference>
<keyword evidence="1" id="KW-0175">Coiled coil</keyword>
<dbReference type="RefSeq" id="WP_050434815.1">
    <property type="nucleotide sequence ID" value="NZ_CP012159.1"/>
</dbReference>
<dbReference type="CDD" id="cd07041">
    <property type="entry name" value="STAS_RsbR_RsbS_like"/>
    <property type="match status" value="1"/>
</dbReference>
<proteinExistence type="predicted"/>
<dbReference type="AlphaFoldDB" id="A0A0K1ER78"/>
<dbReference type="Pfam" id="PF01740">
    <property type="entry name" value="STAS"/>
    <property type="match status" value="1"/>
</dbReference>
<dbReference type="PANTHER" id="PTHR33745">
    <property type="entry name" value="RSBT ANTAGONIST PROTEIN RSBS-RELATED"/>
    <property type="match status" value="1"/>
</dbReference>
<dbReference type="InterPro" id="IPR002645">
    <property type="entry name" value="STAS_dom"/>
</dbReference>
<dbReference type="KEGG" id="ccro:CMC5_075610"/>
<evidence type="ECO:0000259" key="2">
    <source>
        <dbReference type="PROSITE" id="PS50801"/>
    </source>
</evidence>
<dbReference type="PROSITE" id="PS50801">
    <property type="entry name" value="STAS"/>
    <property type="match status" value="1"/>
</dbReference>
<dbReference type="InterPro" id="IPR036513">
    <property type="entry name" value="STAS_dom_sf"/>
</dbReference>
<dbReference type="EMBL" id="CP012159">
    <property type="protein sequence ID" value="AKT43329.1"/>
    <property type="molecule type" value="Genomic_DNA"/>
</dbReference>